<comment type="caution">
    <text evidence="1">The sequence shown here is derived from an EMBL/GenBank/DDBJ whole genome shotgun (WGS) entry which is preliminary data.</text>
</comment>
<evidence type="ECO:0000313" key="1">
    <source>
        <dbReference type="EMBL" id="KAA6352856.1"/>
    </source>
</evidence>
<accession>A0A5J4T348</accession>
<dbReference type="AlphaFoldDB" id="A0A5J4T348"/>
<feature type="non-terminal residue" evidence="1">
    <location>
        <position position="271"/>
    </location>
</feature>
<dbReference type="Proteomes" id="UP000324800">
    <property type="component" value="Unassembled WGS sequence"/>
</dbReference>
<organism evidence="1 2">
    <name type="scientific">Streblomastix strix</name>
    <dbReference type="NCBI Taxonomy" id="222440"/>
    <lineage>
        <taxon>Eukaryota</taxon>
        <taxon>Metamonada</taxon>
        <taxon>Preaxostyla</taxon>
        <taxon>Oxymonadida</taxon>
        <taxon>Streblomastigidae</taxon>
        <taxon>Streblomastix</taxon>
    </lineage>
</organism>
<dbReference type="EMBL" id="SNRW01039189">
    <property type="protein sequence ID" value="KAA6352856.1"/>
    <property type="molecule type" value="Genomic_DNA"/>
</dbReference>
<gene>
    <name evidence="1" type="ORF">EZS28_051617</name>
</gene>
<sequence length="271" mass="32266">MNKPFHQTQESNVIILCDAADEVKFNVIKNKALQRHDESTSTLTFSVNNNIDPREKPTKPYYRNLANLNQIDTFLDQIYRQQLRSAFKIRADFGTIIETSEYDGNEQKISYKYILPVDANTERKVPLIIKSQENIESYKHYMRDVIANIQERTQEDTHQKIVAIFPIMIRIYKFSLAGAAIPSLQKHIKRREEKRWKDCSRIAERKRIFKRIYRQEFDDLYQGFNFAIDIDEFIEKEQINVHVFTYGDKDQSPSYYAIHHYKCDTSDRDFN</sequence>
<reference evidence="1 2" key="1">
    <citation type="submission" date="2019-03" db="EMBL/GenBank/DDBJ databases">
        <title>Single cell metagenomics reveals metabolic interactions within the superorganism composed of flagellate Streblomastix strix and complex community of Bacteroidetes bacteria on its surface.</title>
        <authorList>
            <person name="Treitli S.C."/>
            <person name="Kolisko M."/>
            <person name="Husnik F."/>
            <person name="Keeling P."/>
            <person name="Hampl V."/>
        </authorList>
    </citation>
    <scope>NUCLEOTIDE SEQUENCE [LARGE SCALE GENOMIC DNA]</scope>
    <source>
        <strain evidence="1">ST1C</strain>
    </source>
</reference>
<proteinExistence type="predicted"/>
<name>A0A5J4T348_9EUKA</name>
<evidence type="ECO:0000313" key="2">
    <source>
        <dbReference type="Proteomes" id="UP000324800"/>
    </source>
</evidence>
<protein>
    <submittedName>
        <fullName evidence="1">Uncharacterized protein</fullName>
    </submittedName>
</protein>